<reference evidence="2 3" key="1">
    <citation type="journal article" date="2020" name="Arch. Microbiol.">
        <title>Bradyrhizobium campsiandrae sp. nov., a nitrogen-fixing bacterial strain isolated from a native leguminous tree from the Amazon adapted to flooded conditions.</title>
        <authorList>
            <person name="Cabral Michel D."/>
            <person name="Martins da Costa E."/>
            <person name="Azarias Guimaraes A."/>
            <person name="Soares de Carvalho T."/>
            <person name="Santos de Castro Caputo P."/>
            <person name="Willems A."/>
            <person name="de Souza Moreira F.M."/>
        </authorList>
    </citation>
    <scope>NUCLEOTIDE SEQUENCE [LARGE SCALE GENOMIC DNA]</scope>
    <source>
        <strain evidence="3">INPA 384B</strain>
    </source>
</reference>
<sequence>MFKSATSPSAGMFAKSHILLSVLATLFLTSSCLGQAAPAQSPIVCDFKDGLAVEDATCQAKLKGLFERKGDTLILNLDGGTSKAYIGNSAACDGENVDASKCLVFRMLRYFPQSQFYLVEKGLYECGDYLFVSRRTGRETVMSAMPVLSPNGRYLLSIDDSDACERKYDIAVWSMRTDPPELEFNYQAKQYENWELTTWKDDTHIRLKAWINGKTSYDQEAELVRGAEGWTLKLGKKTDRPR</sequence>
<keyword evidence="3" id="KW-1185">Reference proteome</keyword>
<accession>A0ABR7TZS6</accession>
<evidence type="ECO:0000256" key="1">
    <source>
        <dbReference type="SAM" id="SignalP"/>
    </source>
</evidence>
<dbReference type="EMBL" id="JAATTO010000002">
    <property type="protein sequence ID" value="MBC9976843.1"/>
    <property type="molecule type" value="Genomic_DNA"/>
</dbReference>
<name>A0ABR7TZS6_9BRAD</name>
<proteinExistence type="predicted"/>
<evidence type="ECO:0000313" key="3">
    <source>
        <dbReference type="Proteomes" id="UP000639516"/>
    </source>
</evidence>
<feature type="signal peptide" evidence="1">
    <location>
        <begin position="1"/>
        <end position="36"/>
    </location>
</feature>
<keyword evidence="1" id="KW-0732">Signal</keyword>
<dbReference type="RefSeq" id="WP_188098388.1">
    <property type="nucleotide sequence ID" value="NZ_JAANIH010000009.1"/>
</dbReference>
<comment type="caution">
    <text evidence="2">The sequence shown here is derived from an EMBL/GenBank/DDBJ whole genome shotgun (WGS) entry which is preliminary data.</text>
</comment>
<protein>
    <submittedName>
        <fullName evidence="2">Uncharacterized protein</fullName>
    </submittedName>
</protein>
<gene>
    <name evidence="2" type="ORF">HA482_01275</name>
</gene>
<feature type="chain" id="PRO_5047445833" evidence="1">
    <location>
        <begin position="37"/>
        <end position="242"/>
    </location>
</feature>
<evidence type="ECO:0000313" key="2">
    <source>
        <dbReference type="EMBL" id="MBC9976843.1"/>
    </source>
</evidence>
<dbReference type="PROSITE" id="PS51257">
    <property type="entry name" value="PROKAR_LIPOPROTEIN"/>
    <property type="match status" value="1"/>
</dbReference>
<dbReference type="Proteomes" id="UP000639516">
    <property type="component" value="Unassembled WGS sequence"/>
</dbReference>
<organism evidence="2 3">
    <name type="scientific">Bradyrhizobium campsiandrae</name>
    <dbReference type="NCBI Taxonomy" id="1729892"/>
    <lineage>
        <taxon>Bacteria</taxon>
        <taxon>Pseudomonadati</taxon>
        <taxon>Pseudomonadota</taxon>
        <taxon>Alphaproteobacteria</taxon>
        <taxon>Hyphomicrobiales</taxon>
        <taxon>Nitrobacteraceae</taxon>
        <taxon>Bradyrhizobium</taxon>
    </lineage>
</organism>